<dbReference type="AlphaFoldDB" id="A0A918A6X9"/>
<keyword evidence="1" id="KW-0472">Membrane</keyword>
<evidence type="ECO:0000256" key="1">
    <source>
        <dbReference type="SAM" id="Phobius"/>
    </source>
</evidence>
<feature type="transmembrane region" description="Helical" evidence="1">
    <location>
        <begin position="6"/>
        <end position="30"/>
    </location>
</feature>
<reference evidence="2" key="1">
    <citation type="journal article" date="2014" name="Int. J. Syst. Evol. Microbiol.">
        <title>Complete genome sequence of Corynebacterium casei LMG S-19264T (=DSM 44701T), isolated from a smear-ripened cheese.</title>
        <authorList>
            <consortium name="US DOE Joint Genome Institute (JGI-PGF)"/>
            <person name="Walter F."/>
            <person name="Albersmeier A."/>
            <person name="Kalinowski J."/>
            <person name="Ruckert C."/>
        </authorList>
    </citation>
    <scope>NUCLEOTIDE SEQUENCE</scope>
    <source>
        <strain evidence="2">CGMCC 4.7430</strain>
    </source>
</reference>
<keyword evidence="3" id="KW-1185">Reference proteome</keyword>
<proteinExistence type="predicted"/>
<keyword evidence="1" id="KW-1133">Transmembrane helix</keyword>
<comment type="caution">
    <text evidence="2">The sequence shown here is derived from an EMBL/GenBank/DDBJ whole genome shotgun (WGS) entry which is preliminary data.</text>
</comment>
<reference evidence="2" key="2">
    <citation type="submission" date="2020-09" db="EMBL/GenBank/DDBJ databases">
        <authorList>
            <person name="Sun Q."/>
            <person name="Zhou Y."/>
        </authorList>
    </citation>
    <scope>NUCLEOTIDE SEQUENCE</scope>
    <source>
        <strain evidence="2">CGMCC 4.7430</strain>
    </source>
</reference>
<keyword evidence="1" id="KW-0812">Transmembrane</keyword>
<evidence type="ECO:0000313" key="2">
    <source>
        <dbReference type="EMBL" id="GGP07100.1"/>
    </source>
</evidence>
<name>A0A918A6X9_9ACTN</name>
<gene>
    <name evidence="2" type="ORF">GCM10012278_33520</name>
</gene>
<accession>A0A918A6X9</accession>
<protein>
    <submittedName>
        <fullName evidence="2">Uncharacterized protein</fullName>
    </submittedName>
</protein>
<dbReference type="Proteomes" id="UP000660745">
    <property type="component" value="Unassembled WGS sequence"/>
</dbReference>
<dbReference type="EMBL" id="BMNK01000005">
    <property type="protein sequence ID" value="GGP07100.1"/>
    <property type="molecule type" value="Genomic_DNA"/>
</dbReference>
<evidence type="ECO:0000313" key="3">
    <source>
        <dbReference type="Proteomes" id="UP000660745"/>
    </source>
</evidence>
<organism evidence="2 3">
    <name type="scientific">Nonomuraea glycinis</name>
    <dbReference type="NCBI Taxonomy" id="2047744"/>
    <lineage>
        <taxon>Bacteria</taxon>
        <taxon>Bacillati</taxon>
        <taxon>Actinomycetota</taxon>
        <taxon>Actinomycetes</taxon>
        <taxon>Streptosporangiales</taxon>
        <taxon>Streptosporangiaceae</taxon>
        <taxon>Nonomuraea</taxon>
    </lineage>
</organism>
<sequence>MSVGQGMLMALLITGGTALILAGVGLPFLIRSRDARRLLATGLPAQAVVETMSDTGLTVNGRPVVAFDLTVSVPGTPPYPLSHRQSLPRIPPDRVAPGAVLPVRVDPARHDRLRIDWPT</sequence>